<evidence type="ECO:0000256" key="6">
    <source>
        <dbReference type="ARBA" id="ARBA00022801"/>
    </source>
</evidence>
<comment type="similarity">
    <text evidence="3">Belongs to the peptidase M13 family.</text>
</comment>
<dbReference type="CDD" id="cd08662">
    <property type="entry name" value="M13"/>
    <property type="match status" value="1"/>
</dbReference>
<dbReference type="GO" id="GO:0005886">
    <property type="term" value="C:plasma membrane"/>
    <property type="evidence" value="ECO:0007669"/>
    <property type="project" value="UniProtKB-SubCell"/>
</dbReference>
<evidence type="ECO:0000256" key="5">
    <source>
        <dbReference type="ARBA" id="ARBA00022723"/>
    </source>
</evidence>
<gene>
    <name evidence="13" type="primary">LOC108083625</name>
</gene>
<protein>
    <submittedName>
        <fullName evidence="13">Neprilysin-4-like</fullName>
    </submittedName>
</protein>
<evidence type="ECO:0000313" key="12">
    <source>
        <dbReference type="Proteomes" id="UP001652661"/>
    </source>
</evidence>
<keyword evidence="9" id="KW-0472">Membrane</keyword>
<evidence type="ECO:0000313" key="13">
    <source>
        <dbReference type="RefSeq" id="XP_017034985.2"/>
    </source>
</evidence>
<dbReference type="SUPFAM" id="SSF55486">
    <property type="entry name" value="Metalloproteases ('zincins'), catalytic domain"/>
    <property type="match status" value="1"/>
</dbReference>
<dbReference type="Pfam" id="PF01431">
    <property type="entry name" value="Peptidase_M13"/>
    <property type="match status" value="1"/>
</dbReference>
<dbReference type="GO" id="GO:0046872">
    <property type="term" value="F:metal ion binding"/>
    <property type="evidence" value="ECO:0007669"/>
    <property type="project" value="UniProtKB-KW"/>
</dbReference>
<evidence type="ECO:0000256" key="9">
    <source>
        <dbReference type="SAM" id="Phobius"/>
    </source>
</evidence>
<dbReference type="GO" id="GO:0004222">
    <property type="term" value="F:metalloendopeptidase activity"/>
    <property type="evidence" value="ECO:0007669"/>
    <property type="project" value="InterPro"/>
</dbReference>
<dbReference type="InterPro" id="IPR042089">
    <property type="entry name" value="Peptidase_M13_dom_2"/>
</dbReference>
<reference evidence="13" key="1">
    <citation type="submission" date="2025-08" db="UniProtKB">
        <authorList>
            <consortium name="RefSeq"/>
        </authorList>
    </citation>
    <scope>IDENTIFICATION</scope>
    <source>
        <strain evidence="13">14028-0561.14</strain>
        <tissue evidence="13">Whole fly</tissue>
    </source>
</reference>
<keyword evidence="6" id="KW-0378">Hydrolase</keyword>
<comment type="subcellular location">
    <subcellularLocation>
        <location evidence="2">Cell membrane</location>
        <topology evidence="2">Single-pass type II membrane protein</topology>
    </subcellularLocation>
</comment>
<organism evidence="12 13">
    <name type="scientific">Drosophila kikkawai</name>
    <name type="common">Fruit fly</name>
    <dbReference type="NCBI Taxonomy" id="30033"/>
    <lineage>
        <taxon>Eukaryota</taxon>
        <taxon>Metazoa</taxon>
        <taxon>Ecdysozoa</taxon>
        <taxon>Arthropoda</taxon>
        <taxon>Hexapoda</taxon>
        <taxon>Insecta</taxon>
        <taxon>Pterygota</taxon>
        <taxon>Neoptera</taxon>
        <taxon>Endopterygota</taxon>
        <taxon>Diptera</taxon>
        <taxon>Brachycera</taxon>
        <taxon>Muscomorpha</taxon>
        <taxon>Ephydroidea</taxon>
        <taxon>Drosophilidae</taxon>
        <taxon>Drosophila</taxon>
        <taxon>Sophophora</taxon>
    </lineage>
</organism>
<evidence type="ECO:0000256" key="8">
    <source>
        <dbReference type="ARBA" id="ARBA00023049"/>
    </source>
</evidence>
<evidence type="ECO:0000256" key="3">
    <source>
        <dbReference type="ARBA" id="ARBA00007357"/>
    </source>
</evidence>
<evidence type="ECO:0000256" key="2">
    <source>
        <dbReference type="ARBA" id="ARBA00004401"/>
    </source>
</evidence>
<dbReference type="InterPro" id="IPR000718">
    <property type="entry name" value="Peptidase_M13"/>
</dbReference>
<dbReference type="Gene3D" id="1.10.1380.10">
    <property type="entry name" value="Neutral endopeptidase , domain2"/>
    <property type="match status" value="1"/>
</dbReference>
<sequence>MCPNKKTIFILKIFLFMIISIGLLIFLLLWALPVQKEDGNLTDRSKSADDYLQNYADHMKSYMNFSVAPCDNFYEYACGNYPRAKTDHFSVNRRNNRIDLTFTLNDITVQLLGRTYLAETLNVSRELVVAQRFYNACIGAEIVPFPAADPAYLALIRSSGGFPAVDGAAWNAFEFSWLNMSSHLTNYGANGLIYEKLVGRYPFEPYFSLPRLGFDHIVDAINIASNDSRAFQLNDKRMRGYLQAYNLSEERITEVISGVFAFWRDTLKVTKNFNEHCVPFSSEKGLDAYPPLRNYYEIAWNGVNLIEHKDCYAFFAELDKVCNQHPEAVANYLAMQLLYVFDAKLTEAKYQQEHCASLVRESMTFLLDKLYMLEHFSEEKLLEVSEIVLEVRKIFRKTLEEAEWLDEESRETALLEESTLKAIVGSLQNKALTDRLTREIASVKIVEDSFATTNINLARHSIKTNRFSSLHFEELANDTRPQAVYLGMQILNAYFINDHSFYLMAGSLEPPIYHRAWPQSLTFGSLGYIAGHLIMHGFDTTCSLYDKLTKKMQRVFDLRTSCFIEQYSNYTIPEIGLNMDGVKTKDRNIADNEGLRQAFAAYRSHMKQQMWVHPEQQKVSGQMPGLDLNPDQLFFLGFAQLWCSDFQEEHYYSFLNNGFTIDKYRVLGALSNSDDFVQAYNCPVGSRMRPETKSCRLW</sequence>
<dbReference type="Gene3D" id="3.40.390.10">
    <property type="entry name" value="Collagenase (Catalytic Domain)"/>
    <property type="match status" value="1"/>
</dbReference>
<comment type="cofactor">
    <cofactor evidence="1">
        <name>Zn(2+)</name>
        <dbReference type="ChEBI" id="CHEBI:29105"/>
    </cofactor>
</comment>
<evidence type="ECO:0000256" key="7">
    <source>
        <dbReference type="ARBA" id="ARBA00022833"/>
    </source>
</evidence>
<keyword evidence="8" id="KW-0482">Metalloprotease</keyword>
<dbReference type="PRINTS" id="PR00786">
    <property type="entry name" value="NEPRILYSIN"/>
</dbReference>
<feature type="domain" description="Peptidase M13 N-terminal" evidence="11">
    <location>
        <begin position="313"/>
        <end position="415"/>
    </location>
</feature>
<evidence type="ECO:0000259" key="10">
    <source>
        <dbReference type="Pfam" id="PF01431"/>
    </source>
</evidence>
<dbReference type="PROSITE" id="PS51885">
    <property type="entry name" value="NEPRILYSIN"/>
    <property type="match status" value="1"/>
</dbReference>
<dbReference type="PANTHER" id="PTHR11733">
    <property type="entry name" value="ZINC METALLOPROTEASE FAMILY M13 NEPRILYSIN-RELATED"/>
    <property type="match status" value="1"/>
</dbReference>
<accession>A0A6P4J227</accession>
<dbReference type="AlphaFoldDB" id="A0A6P4J227"/>
<dbReference type="Proteomes" id="UP001652661">
    <property type="component" value="Chromosome 3R"/>
</dbReference>
<dbReference type="RefSeq" id="XP_017034985.2">
    <property type="nucleotide sequence ID" value="XM_017179496.2"/>
</dbReference>
<dbReference type="PANTHER" id="PTHR11733:SF241">
    <property type="entry name" value="GH26575P-RELATED"/>
    <property type="match status" value="1"/>
</dbReference>
<feature type="transmembrane region" description="Helical" evidence="9">
    <location>
        <begin position="9"/>
        <end position="32"/>
    </location>
</feature>
<dbReference type="InterPro" id="IPR018497">
    <property type="entry name" value="Peptidase_M13_C"/>
</dbReference>
<evidence type="ECO:0000256" key="4">
    <source>
        <dbReference type="ARBA" id="ARBA00022670"/>
    </source>
</evidence>
<dbReference type="GO" id="GO:0016485">
    <property type="term" value="P:protein processing"/>
    <property type="evidence" value="ECO:0007669"/>
    <property type="project" value="TreeGrafter"/>
</dbReference>
<keyword evidence="12" id="KW-1185">Reference proteome</keyword>
<keyword evidence="9" id="KW-0812">Transmembrane</keyword>
<dbReference type="InterPro" id="IPR024079">
    <property type="entry name" value="MetalloPept_cat_dom_sf"/>
</dbReference>
<evidence type="ECO:0000259" key="11">
    <source>
        <dbReference type="Pfam" id="PF05649"/>
    </source>
</evidence>
<dbReference type="OrthoDB" id="6475849at2759"/>
<keyword evidence="9" id="KW-1133">Transmembrane helix</keyword>
<dbReference type="GeneID" id="108083625"/>
<keyword evidence="4" id="KW-0645">Protease</keyword>
<name>A0A6P4J227_DROKI</name>
<keyword evidence="5" id="KW-0479">Metal-binding</keyword>
<feature type="domain" description="Peptidase M13 C-terminal" evidence="10">
    <location>
        <begin position="492"/>
        <end position="693"/>
    </location>
</feature>
<proteinExistence type="inferred from homology"/>
<evidence type="ECO:0000256" key="1">
    <source>
        <dbReference type="ARBA" id="ARBA00001947"/>
    </source>
</evidence>
<dbReference type="Pfam" id="PF05649">
    <property type="entry name" value="Peptidase_M13_N"/>
    <property type="match status" value="1"/>
</dbReference>
<keyword evidence="7" id="KW-0862">Zinc</keyword>
<dbReference type="InterPro" id="IPR008753">
    <property type="entry name" value="Peptidase_M13_N"/>
</dbReference>